<sequence length="288" mass="33020">MGTKHDEERDPTASEKADSTYQLEPDDQLDQLDVDDHDEEDVDEDDSDDIFPKPPKKRKPTKAPNRRTFARARKFNREHSAAIRLLAAEKWSAKKIQVSCPLPGSWIATIQRVIDNNYSPADNEDSDCEHTELLQLYKDNWESQQAHQTKRGGGGGERGRRRPKPRQSKGINERTVRKSQVVGPTVHDKIPSTSNKSKTAKKPEEFGTTQLRAFLRELDETNMESMLHSLQEGGVGNDEAFRSILKWKNEEILEFLKQFEAFGRLKTFQWYSLKIGLIRMKEGEAGRV</sequence>
<evidence type="ECO:0000313" key="1">
    <source>
        <dbReference type="EMBL" id="KAH7915078.1"/>
    </source>
</evidence>
<protein>
    <submittedName>
        <fullName evidence="1">Uncharacterized protein</fullName>
    </submittedName>
</protein>
<dbReference type="Proteomes" id="UP000790377">
    <property type="component" value="Unassembled WGS sequence"/>
</dbReference>
<proteinExistence type="predicted"/>
<gene>
    <name evidence="1" type="ORF">BJ138DRAFT_1142601</name>
</gene>
<keyword evidence="2" id="KW-1185">Reference proteome</keyword>
<name>A0ACB8APX7_9AGAM</name>
<dbReference type="EMBL" id="MU267605">
    <property type="protein sequence ID" value="KAH7915078.1"/>
    <property type="molecule type" value="Genomic_DNA"/>
</dbReference>
<comment type="caution">
    <text evidence="1">The sequence shown here is derived from an EMBL/GenBank/DDBJ whole genome shotgun (WGS) entry which is preliminary data.</text>
</comment>
<organism evidence="1 2">
    <name type="scientific">Hygrophoropsis aurantiaca</name>
    <dbReference type="NCBI Taxonomy" id="72124"/>
    <lineage>
        <taxon>Eukaryota</taxon>
        <taxon>Fungi</taxon>
        <taxon>Dikarya</taxon>
        <taxon>Basidiomycota</taxon>
        <taxon>Agaricomycotina</taxon>
        <taxon>Agaricomycetes</taxon>
        <taxon>Agaricomycetidae</taxon>
        <taxon>Boletales</taxon>
        <taxon>Coniophorineae</taxon>
        <taxon>Hygrophoropsidaceae</taxon>
        <taxon>Hygrophoropsis</taxon>
    </lineage>
</organism>
<reference evidence="1" key="1">
    <citation type="journal article" date="2021" name="New Phytol.">
        <title>Evolutionary innovations through gain and loss of genes in the ectomycorrhizal Boletales.</title>
        <authorList>
            <person name="Wu G."/>
            <person name="Miyauchi S."/>
            <person name="Morin E."/>
            <person name="Kuo A."/>
            <person name="Drula E."/>
            <person name="Varga T."/>
            <person name="Kohler A."/>
            <person name="Feng B."/>
            <person name="Cao Y."/>
            <person name="Lipzen A."/>
            <person name="Daum C."/>
            <person name="Hundley H."/>
            <person name="Pangilinan J."/>
            <person name="Johnson J."/>
            <person name="Barry K."/>
            <person name="LaButti K."/>
            <person name="Ng V."/>
            <person name="Ahrendt S."/>
            <person name="Min B."/>
            <person name="Choi I.G."/>
            <person name="Park H."/>
            <person name="Plett J.M."/>
            <person name="Magnuson J."/>
            <person name="Spatafora J.W."/>
            <person name="Nagy L.G."/>
            <person name="Henrissat B."/>
            <person name="Grigoriev I.V."/>
            <person name="Yang Z.L."/>
            <person name="Xu J."/>
            <person name="Martin F.M."/>
        </authorList>
    </citation>
    <scope>NUCLEOTIDE SEQUENCE</scope>
    <source>
        <strain evidence="1">ATCC 28755</strain>
    </source>
</reference>
<accession>A0ACB8APX7</accession>
<evidence type="ECO:0000313" key="2">
    <source>
        <dbReference type="Proteomes" id="UP000790377"/>
    </source>
</evidence>